<feature type="domain" description="PPIase cyclophilin-type" evidence="4">
    <location>
        <begin position="59"/>
        <end position="200"/>
    </location>
</feature>
<evidence type="ECO:0000256" key="1">
    <source>
        <dbReference type="ARBA" id="ARBA00023110"/>
    </source>
</evidence>
<dbReference type="Proteomes" id="UP000634139">
    <property type="component" value="Unassembled WGS sequence"/>
</dbReference>
<dbReference type="CDD" id="cd00317">
    <property type="entry name" value="cyclophilin"/>
    <property type="match status" value="1"/>
</dbReference>
<dbReference type="PRINTS" id="PR00153">
    <property type="entry name" value="CSAPPISMRASE"/>
</dbReference>
<name>A0A918VEF2_9SPHN</name>
<dbReference type="AlphaFoldDB" id="A0A918VEF2"/>
<dbReference type="EC" id="5.2.1.8" evidence="3"/>
<feature type="signal peptide" evidence="3">
    <location>
        <begin position="1"/>
        <end position="22"/>
    </location>
</feature>
<dbReference type="GO" id="GO:0003755">
    <property type="term" value="F:peptidyl-prolyl cis-trans isomerase activity"/>
    <property type="evidence" value="ECO:0007669"/>
    <property type="project" value="UniProtKB-UniRule"/>
</dbReference>
<keyword evidence="3" id="KW-0732">Signal</keyword>
<protein>
    <recommendedName>
        <fullName evidence="3">Peptidyl-prolyl cis-trans isomerase</fullName>
        <shortName evidence="3">PPIase</shortName>
        <ecNumber evidence="3">5.2.1.8</ecNumber>
    </recommendedName>
</protein>
<dbReference type="InterPro" id="IPR029000">
    <property type="entry name" value="Cyclophilin-like_dom_sf"/>
</dbReference>
<sequence>MIRRTFVSLALGLSLAAVPGFAKDKPPVTPPAPVLSAAINPDPAVEPENILVLDLSNGGRVLIRLMPQWAPGHVERIKTLTSQGFYNGIVFHRVIDGFMAQTGDPTGTGGGGSQLPDLKAEFNKLPHVRGSVSMARTDEPDSANSQFFIVFYPRFALDNRYTNFGRVIAGMDAVDTIERGEPPVNPTRIVQASLLSENKPRPVISAPVAAPEMLAPGATAPGTTGE</sequence>
<dbReference type="Pfam" id="PF00160">
    <property type="entry name" value="Pro_isomerase"/>
    <property type="match status" value="1"/>
</dbReference>
<comment type="function">
    <text evidence="3">PPIases accelerate the folding of proteins. It catalyzes the cis-trans isomerization of proline imidic peptide bonds in oligopeptides.</text>
</comment>
<accession>A0A918VEF2</accession>
<dbReference type="InterPro" id="IPR044666">
    <property type="entry name" value="Cyclophilin_A-like"/>
</dbReference>
<keyword evidence="6" id="KW-1185">Reference proteome</keyword>
<evidence type="ECO:0000256" key="2">
    <source>
        <dbReference type="ARBA" id="ARBA00023235"/>
    </source>
</evidence>
<feature type="chain" id="PRO_5038154218" description="Peptidyl-prolyl cis-trans isomerase" evidence="3">
    <location>
        <begin position="23"/>
        <end position="226"/>
    </location>
</feature>
<gene>
    <name evidence="5" type="ORF">GCM10011617_13460</name>
</gene>
<comment type="caution">
    <text evidence="5">The sequence shown here is derived from an EMBL/GenBank/DDBJ whole genome shotgun (WGS) entry which is preliminary data.</text>
</comment>
<comment type="catalytic activity">
    <reaction evidence="3">
        <text>[protein]-peptidylproline (omega=180) = [protein]-peptidylproline (omega=0)</text>
        <dbReference type="Rhea" id="RHEA:16237"/>
        <dbReference type="Rhea" id="RHEA-COMP:10747"/>
        <dbReference type="Rhea" id="RHEA-COMP:10748"/>
        <dbReference type="ChEBI" id="CHEBI:83833"/>
        <dbReference type="ChEBI" id="CHEBI:83834"/>
        <dbReference type="EC" id="5.2.1.8"/>
    </reaction>
</comment>
<evidence type="ECO:0000259" key="4">
    <source>
        <dbReference type="PROSITE" id="PS50072"/>
    </source>
</evidence>
<dbReference type="RefSeq" id="WP_189539809.1">
    <property type="nucleotide sequence ID" value="NZ_BMZD01000003.1"/>
</dbReference>
<evidence type="ECO:0000313" key="5">
    <source>
        <dbReference type="EMBL" id="GGZ94875.1"/>
    </source>
</evidence>
<keyword evidence="2 3" id="KW-0413">Isomerase</keyword>
<dbReference type="InterPro" id="IPR002130">
    <property type="entry name" value="Cyclophilin-type_PPIase_dom"/>
</dbReference>
<evidence type="ECO:0000256" key="3">
    <source>
        <dbReference type="RuleBase" id="RU363019"/>
    </source>
</evidence>
<dbReference type="SUPFAM" id="SSF50891">
    <property type="entry name" value="Cyclophilin-like"/>
    <property type="match status" value="1"/>
</dbReference>
<dbReference type="Gene3D" id="2.40.100.10">
    <property type="entry name" value="Cyclophilin-like"/>
    <property type="match status" value="1"/>
</dbReference>
<comment type="similarity">
    <text evidence="3">Belongs to the cyclophilin-type PPIase family.</text>
</comment>
<reference evidence="5" key="2">
    <citation type="submission" date="2020-09" db="EMBL/GenBank/DDBJ databases">
        <authorList>
            <person name="Sun Q."/>
            <person name="Kim S."/>
        </authorList>
    </citation>
    <scope>NUCLEOTIDE SEQUENCE</scope>
    <source>
        <strain evidence="5">KCTC 32422</strain>
    </source>
</reference>
<dbReference type="EMBL" id="BMZD01000003">
    <property type="protein sequence ID" value="GGZ94875.1"/>
    <property type="molecule type" value="Genomic_DNA"/>
</dbReference>
<evidence type="ECO:0000313" key="6">
    <source>
        <dbReference type="Proteomes" id="UP000634139"/>
    </source>
</evidence>
<reference evidence="5" key="1">
    <citation type="journal article" date="2014" name="Int. J. Syst. Evol. Microbiol.">
        <title>Complete genome sequence of Corynebacterium casei LMG S-19264T (=DSM 44701T), isolated from a smear-ripened cheese.</title>
        <authorList>
            <consortium name="US DOE Joint Genome Institute (JGI-PGF)"/>
            <person name="Walter F."/>
            <person name="Albersmeier A."/>
            <person name="Kalinowski J."/>
            <person name="Ruckert C."/>
        </authorList>
    </citation>
    <scope>NUCLEOTIDE SEQUENCE</scope>
    <source>
        <strain evidence="5">KCTC 32422</strain>
    </source>
</reference>
<dbReference type="PROSITE" id="PS50072">
    <property type="entry name" value="CSA_PPIASE_2"/>
    <property type="match status" value="1"/>
</dbReference>
<keyword evidence="1 3" id="KW-0697">Rotamase</keyword>
<dbReference type="PANTHER" id="PTHR45625">
    <property type="entry name" value="PEPTIDYL-PROLYL CIS-TRANS ISOMERASE-RELATED"/>
    <property type="match status" value="1"/>
</dbReference>
<dbReference type="PANTHER" id="PTHR45625:SF4">
    <property type="entry name" value="PEPTIDYLPROLYL ISOMERASE DOMAIN AND WD REPEAT-CONTAINING PROTEIN 1"/>
    <property type="match status" value="1"/>
</dbReference>
<proteinExistence type="inferred from homology"/>
<organism evidence="5 6">
    <name type="scientific">Novosphingobium arvoryzae</name>
    <dbReference type="NCBI Taxonomy" id="1256514"/>
    <lineage>
        <taxon>Bacteria</taxon>
        <taxon>Pseudomonadati</taxon>
        <taxon>Pseudomonadota</taxon>
        <taxon>Alphaproteobacteria</taxon>
        <taxon>Sphingomonadales</taxon>
        <taxon>Sphingomonadaceae</taxon>
        <taxon>Novosphingobium</taxon>
    </lineage>
</organism>